<keyword evidence="2" id="KW-0805">Transcription regulation</keyword>
<evidence type="ECO:0000313" key="7">
    <source>
        <dbReference type="EMBL" id="KAF2143423.1"/>
    </source>
</evidence>
<dbReference type="EMBL" id="ML995482">
    <property type="protein sequence ID" value="KAF2143423.1"/>
    <property type="molecule type" value="Genomic_DNA"/>
</dbReference>
<feature type="compositionally biased region" description="Low complexity" evidence="5">
    <location>
        <begin position="143"/>
        <end position="155"/>
    </location>
</feature>
<feature type="region of interest" description="Disordered" evidence="5">
    <location>
        <begin position="769"/>
        <end position="788"/>
    </location>
</feature>
<feature type="compositionally biased region" description="Pro residues" evidence="5">
    <location>
        <begin position="769"/>
        <end position="778"/>
    </location>
</feature>
<dbReference type="CDD" id="cd12148">
    <property type="entry name" value="fungal_TF_MHR"/>
    <property type="match status" value="1"/>
</dbReference>
<accession>A0A6A6BJ37</accession>
<dbReference type="Pfam" id="PF04082">
    <property type="entry name" value="Fungal_trans"/>
    <property type="match status" value="1"/>
</dbReference>
<dbReference type="InterPro" id="IPR001138">
    <property type="entry name" value="Zn2Cys6_DnaBD"/>
</dbReference>
<dbReference type="GeneID" id="54297759"/>
<dbReference type="Gene3D" id="4.10.240.10">
    <property type="entry name" value="Zn(2)-C6 fungal-type DNA-binding domain"/>
    <property type="match status" value="1"/>
</dbReference>
<protein>
    <recommendedName>
        <fullName evidence="6">Zn(2)-C6 fungal-type domain-containing protein</fullName>
    </recommendedName>
</protein>
<feature type="domain" description="Zn(2)-C6 fungal-type" evidence="6">
    <location>
        <begin position="54"/>
        <end position="85"/>
    </location>
</feature>
<feature type="region of interest" description="Disordered" evidence="5">
    <location>
        <begin position="1"/>
        <end position="47"/>
    </location>
</feature>
<evidence type="ECO:0000256" key="5">
    <source>
        <dbReference type="SAM" id="MobiDB-lite"/>
    </source>
</evidence>
<keyword evidence="8" id="KW-1185">Reference proteome</keyword>
<dbReference type="RefSeq" id="XP_033399135.1">
    <property type="nucleotide sequence ID" value="XM_033540263.1"/>
</dbReference>
<dbReference type="InterPro" id="IPR007219">
    <property type="entry name" value="XnlR_reg_dom"/>
</dbReference>
<dbReference type="InterPro" id="IPR036864">
    <property type="entry name" value="Zn2-C6_fun-type_DNA-bd_sf"/>
</dbReference>
<dbReference type="GO" id="GO:0005634">
    <property type="term" value="C:nucleus"/>
    <property type="evidence" value="ECO:0007669"/>
    <property type="project" value="TreeGrafter"/>
</dbReference>
<dbReference type="PROSITE" id="PS50048">
    <property type="entry name" value="ZN2_CY6_FUNGAL_2"/>
    <property type="match status" value="1"/>
</dbReference>
<dbReference type="Pfam" id="PF00172">
    <property type="entry name" value="Zn_clus"/>
    <property type="match status" value="1"/>
</dbReference>
<dbReference type="SMART" id="SM00906">
    <property type="entry name" value="Fungal_trans"/>
    <property type="match status" value="1"/>
</dbReference>
<dbReference type="OrthoDB" id="3362851at2759"/>
<dbReference type="Proteomes" id="UP000799438">
    <property type="component" value="Unassembled WGS sequence"/>
</dbReference>
<evidence type="ECO:0000256" key="3">
    <source>
        <dbReference type="ARBA" id="ARBA00023163"/>
    </source>
</evidence>
<dbReference type="GO" id="GO:0000435">
    <property type="term" value="P:positive regulation of transcription from RNA polymerase II promoter by galactose"/>
    <property type="evidence" value="ECO:0007669"/>
    <property type="project" value="TreeGrafter"/>
</dbReference>
<dbReference type="GO" id="GO:0008270">
    <property type="term" value="F:zinc ion binding"/>
    <property type="evidence" value="ECO:0007669"/>
    <property type="project" value="InterPro"/>
</dbReference>
<gene>
    <name evidence="7" type="ORF">K452DRAFT_286252</name>
</gene>
<dbReference type="GO" id="GO:0000981">
    <property type="term" value="F:DNA-binding transcription factor activity, RNA polymerase II-specific"/>
    <property type="evidence" value="ECO:0007669"/>
    <property type="project" value="InterPro"/>
</dbReference>
<proteinExistence type="predicted"/>
<dbReference type="PANTHER" id="PTHR47424:SF5">
    <property type="entry name" value="ZN(II)2CYS6 TRANSCRIPTION FACTOR (EUROFUNG)"/>
    <property type="match status" value="1"/>
</dbReference>
<evidence type="ECO:0000259" key="6">
    <source>
        <dbReference type="PROSITE" id="PS50048"/>
    </source>
</evidence>
<sequence length="839" mass="92222">MFHTFQSSAALKSPGAGEAAATGGGGAGAPEGTNNKPPVSVRSGGSRRISTSNACVECRRRKIRCDGTQPCGQCLWYQHPEACSYSKPAQRIVPSRKLVDRLQGQIDQYKLVLERLFPLKDIDALASLPREELLNLALTSPAASATSPTFSAPHTLSEPAPDSDEAESLEAALEAAPDEDPEWDEARKHQIKIQGISDDVNGLSMSVDRPSSYVGVSSITAALKVIVRIAPIARPYIDYKGNETALPSRSGTPPPELIDDKPNALPNVEVGLDLIDQYFEKVHPFLPMLDESKFRTSYRRGNLCDPPWLALLNMVFALGSLASSNARNGDHYTYFTRARRHVSLETFGSGNLEVCQTMGMMSGYYMHYLNRPNEANCLMGATLRMATGLGLHREYSSSAAEGKGNGMLGLKTDAAIAETRRRTWWSLFCLDVWASTTTSKPSLGRVCSAVTVLTPGKVMEDPMSRQNVHDLRVLPLVHNVEFCKIGTRIQDLLAASPVVRFEELAQIDNDLVSWQNNLPSILATNEPCPEFLRVPRSVMKWRYQNLRVVLHRPWLLSSALRHAPFAALSAEEKVAVGKCRVMAGQNIDDISAECTPDLISGWNAVWFCFQACMVPLISLFSDPLSMPEEVNKWKAQIERALAFFDRMLEWSVAAKKSHDAIARLYEAAKMHIESVEEQVRAQHAEYARMFETDSGAESKDNMAVQHSHNEQNYHQQRQDAFRAPLKDNGTPFNQTPYPQTHQHFTPTGVSGLNGMSQMSGVGMGIWPAPPPPPPPPPHNGGLGEQGTAGLGSLSGFWDQMMWDTGFPEMAEDPFGLNGEFNFPPASQDANGAACWELGN</sequence>
<evidence type="ECO:0000313" key="8">
    <source>
        <dbReference type="Proteomes" id="UP000799438"/>
    </source>
</evidence>
<evidence type="ECO:0000256" key="2">
    <source>
        <dbReference type="ARBA" id="ARBA00023015"/>
    </source>
</evidence>
<evidence type="ECO:0000256" key="4">
    <source>
        <dbReference type="ARBA" id="ARBA00023242"/>
    </source>
</evidence>
<dbReference type="CDD" id="cd00067">
    <property type="entry name" value="GAL4"/>
    <property type="match status" value="1"/>
</dbReference>
<dbReference type="PROSITE" id="PS00463">
    <property type="entry name" value="ZN2_CY6_FUNGAL_1"/>
    <property type="match status" value="1"/>
</dbReference>
<dbReference type="SUPFAM" id="SSF57701">
    <property type="entry name" value="Zn2/Cys6 DNA-binding domain"/>
    <property type="match status" value="1"/>
</dbReference>
<dbReference type="PANTHER" id="PTHR47424">
    <property type="entry name" value="REGULATORY PROTEIN GAL4"/>
    <property type="match status" value="1"/>
</dbReference>
<feature type="compositionally biased region" description="Low complexity" evidence="5">
    <location>
        <begin position="30"/>
        <end position="47"/>
    </location>
</feature>
<feature type="compositionally biased region" description="Polar residues" evidence="5">
    <location>
        <begin position="1"/>
        <end position="10"/>
    </location>
</feature>
<organism evidence="7 8">
    <name type="scientific">Aplosporella prunicola CBS 121167</name>
    <dbReference type="NCBI Taxonomy" id="1176127"/>
    <lineage>
        <taxon>Eukaryota</taxon>
        <taxon>Fungi</taxon>
        <taxon>Dikarya</taxon>
        <taxon>Ascomycota</taxon>
        <taxon>Pezizomycotina</taxon>
        <taxon>Dothideomycetes</taxon>
        <taxon>Dothideomycetes incertae sedis</taxon>
        <taxon>Botryosphaeriales</taxon>
        <taxon>Aplosporellaceae</taxon>
        <taxon>Aplosporella</taxon>
    </lineage>
</organism>
<keyword evidence="1" id="KW-0479">Metal-binding</keyword>
<dbReference type="SMART" id="SM00066">
    <property type="entry name" value="GAL4"/>
    <property type="match status" value="1"/>
</dbReference>
<dbReference type="AlphaFoldDB" id="A0A6A6BJ37"/>
<reference evidence="7" key="1">
    <citation type="journal article" date="2020" name="Stud. Mycol.">
        <title>101 Dothideomycetes genomes: a test case for predicting lifestyles and emergence of pathogens.</title>
        <authorList>
            <person name="Haridas S."/>
            <person name="Albert R."/>
            <person name="Binder M."/>
            <person name="Bloem J."/>
            <person name="Labutti K."/>
            <person name="Salamov A."/>
            <person name="Andreopoulos B."/>
            <person name="Baker S."/>
            <person name="Barry K."/>
            <person name="Bills G."/>
            <person name="Bluhm B."/>
            <person name="Cannon C."/>
            <person name="Castanera R."/>
            <person name="Culley D."/>
            <person name="Daum C."/>
            <person name="Ezra D."/>
            <person name="Gonzalez J."/>
            <person name="Henrissat B."/>
            <person name="Kuo A."/>
            <person name="Liang C."/>
            <person name="Lipzen A."/>
            <person name="Lutzoni F."/>
            <person name="Magnuson J."/>
            <person name="Mondo S."/>
            <person name="Nolan M."/>
            <person name="Ohm R."/>
            <person name="Pangilinan J."/>
            <person name="Park H.-J."/>
            <person name="Ramirez L."/>
            <person name="Alfaro M."/>
            <person name="Sun H."/>
            <person name="Tritt A."/>
            <person name="Yoshinaga Y."/>
            <person name="Zwiers L.-H."/>
            <person name="Turgeon B."/>
            <person name="Goodwin S."/>
            <person name="Spatafora J."/>
            <person name="Crous P."/>
            <person name="Grigoriev I."/>
        </authorList>
    </citation>
    <scope>NUCLEOTIDE SEQUENCE</scope>
    <source>
        <strain evidence="7">CBS 121167</strain>
    </source>
</reference>
<name>A0A6A6BJ37_9PEZI</name>
<dbReference type="InterPro" id="IPR051127">
    <property type="entry name" value="Fungal_SecMet_Regulators"/>
</dbReference>
<keyword evidence="4" id="KW-0539">Nucleus</keyword>
<keyword evidence="3" id="KW-0804">Transcription</keyword>
<feature type="region of interest" description="Disordered" evidence="5">
    <location>
        <begin position="143"/>
        <end position="187"/>
    </location>
</feature>
<dbReference type="GO" id="GO:0006351">
    <property type="term" value="P:DNA-templated transcription"/>
    <property type="evidence" value="ECO:0007669"/>
    <property type="project" value="InterPro"/>
</dbReference>
<dbReference type="GO" id="GO:0000978">
    <property type="term" value="F:RNA polymerase II cis-regulatory region sequence-specific DNA binding"/>
    <property type="evidence" value="ECO:0007669"/>
    <property type="project" value="TreeGrafter"/>
</dbReference>
<evidence type="ECO:0000256" key="1">
    <source>
        <dbReference type="ARBA" id="ARBA00022723"/>
    </source>
</evidence>